<feature type="compositionally biased region" description="Low complexity" evidence="3">
    <location>
        <begin position="343"/>
        <end position="353"/>
    </location>
</feature>
<dbReference type="Pfam" id="PF25459">
    <property type="entry name" value="AIM3_BBC1_C"/>
    <property type="match status" value="1"/>
</dbReference>
<feature type="compositionally biased region" description="Low complexity" evidence="3">
    <location>
        <begin position="168"/>
        <end position="186"/>
    </location>
</feature>
<name>A0A024S583_HYPJR</name>
<dbReference type="HOGENOM" id="CLU_003021_1_0_1"/>
<feature type="compositionally biased region" description="Low complexity" evidence="3">
    <location>
        <begin position="419"/>
        <end position="434"/>
    </location>
</feature>
<dbReference type="Gene3D" id="2.30.30.40">
    <property type="entry name" value="SH3 Domains"/>
    <property type="match status" value="1"/>
</dbReference>
<dbReference type="SMART" id="SM00326">
    <property type="entry name" value="SH3"/>
    <property type="match status" value="1"/>
</dbReference>
<feature type="compositionally biased region" description="Basic and acidic residues" evidence="3">
    <location>
        <begin position="316"/>
        <end position="326"/>
    </location>
</feature>
<dbReference type="Pfam" id="PF00018">
    <property type="entry name" value="SH3_1"/>
    <property type="match status" value="1"/>
</dbReference>
<feature type="compositionally biased region" description="Pro residues" evidence="3">
    <location>
        <begin position="768"/>
        <end position="794"/>
    </location>
</feature>
<dbReference type="CDD" id="cd11887">
    <property type="entry name" value="SH3_Bbc1"/>
    <property type="match status" value="1"/>
</dbReference>
<feature type="region of interest" description="Disordered" evidence="3">
    <location>
        <begin position="65"/>
        <end position="899"/>
    </location>
</feature>
<gene>
    <name evidence="5" type="ORF">M419DRAFT_83638</name>
</gene>
<dbReference type="InterPro" id="IPR001452">
    <property type="entry name" value="SH3_domain"/>
</dbReference>
<dbReference type="PANTHER" id="PTHR45929:SF6">
    <property type="entry name" value="SH3 DOMAIN PROTEIN (AFU_ORTHOLOGUE AFUA_2G10320)"/>
    <property type="match status" value="1"/>
</dbReference>
<feature type="domain" description="SH3" evidence="4">
    <location>
        <begin position="2"/>
        <end position="66"/>
    </location>
</feature>
<protein>
    <recommendedName>
        <fullName evidence="4">SH3 domain-containing protein</fullName>
    </recommendedName>
</protein>
<dbReference type="PANTHER" id="PTHR45929">
    <property type="entry name" value="JAK PATHWAY SIGNAL TRANSDUCTION ADAPTOR MOLECULE"/>
    <property type="match status" value="1"/>
</dbReference>
<dbReference type="InterPro" id="IPR036028">
    <property type="entry name" value="SH3-like_dom_sf"/>
</dbReference>
<feature type="compositionally biased region" description="Acidic residues" evidence="3">
    <location>
        <begin position="435"/>
        <end position="453"/>
    </location>
</feature>
<dbReference type="SUPFAM" id="SSF50044">
    <property type="entry name" value="SH3-domain"/>
    <property type="match status" value="1"/>
</dbReference>
<dbReference type="PRINTS" id="PR00452">
    <property type="entry name" value="SH3DOMAIN"/>
</dbReference>
<feature type="compositionally biased region" description="Pro residues" evidence="3">
    <location>
        <begin position="806"/>
        <end position="816"/>
    </location>
</feature>
<evidence type="ECO:0000256" key="1">
    <source>
        <dbReference type="ARBA" id="ARBA00022443"/>
    </source>
</evidence>
<dbReference type="InterPro" id="IPR035552">
    <property type="entry name" value="Mti1_SH3"/>
</dbReference>
<evidence type="ECO:0000313" key="5">
    <source>
        <dbReference type="EMBL" id="ETS00474.1"/>
    </source>
</evidence>
<keyword evidence="1 2" id="KW-0728">SH3 domain</keyword>
<feature type="compositionally biased region" description="Pro residues" evidence="3">
    <location>
        <begin position="688"/>
        <end position="697"/>
    </location>
</feature>
<accession>A0A024S583</accession>
<feature type="compositionally biased region" description="Pro residues" evidence="3">
    <location>
        <begin position="236"/>
        <end position="251"/>
    </location>
</feature>
<feature type="compositionally biased region" description="Basic and acidic residues" evidence="3">
    <location>
        <begin position="258"/>
        <end position="270"/>
    </location>
</feature>
<dbReference type="KEGG" id="trr:M419DRAFT_83638"/>
<feature type="compositionally biased region" description="Pro residues" evidence="3">
    <location>
        <begin position="153"/>
        <end position="165"/>
    </location>
</feature>
<feature type="compositionally biased region" description="Basic and acidic residues" evidence="3">
    <location>
        <begin position="114"/>
        <end position="123"/>
    </location>
</feature>
<dbReference type="InterPro" id="IPR050670">
    <property type="entry name" value="STAM"/>
</dbReference>
<evidence type="ECO:0000256" key="2">
    <source>
        <dbReference type="PROSITE-ProRule" id="PRU00192"/>
    </source>
</evidence>
<dbReference type="EMBL" id="KI911152">
    <property type="protein sequence ID" value="ETS00474.1"/>
    <property type="molecule type" value="Genomic_DNA"/>
</dbReference>
<evidence type="ECO:0000256" key="3">
    <source>
        <dbReference type="SAM" id="MobiDB-lite"/>
    </source>
</evidence>
<feature type="compositionally biased region" description="Basic and acidic residues" evidence="3">
    <location>
        <begin position="856"/>
        <end position="868"/>
    </location>
</feature>
<feature type="compositionally biased region" description="Basic and acidic residues" evidence="3">
    <location>
        <begin position="534"/>
        <end position="554"/>
    </location>
</feature>
<feature type="compositionally biased region" description="Pro residues" evidence="3">
    <location>
        <begin position="511"/>
        <end position="520"/>
    </location>
</feature>
<organism evidence="5 6">
    <name type="scientific">Hypocrea jecorina (strain ATCC 56765 / BCRC 32924 / NRRL 11460 / Rut C-30)</name>
    <name type="common">Trichoderma reesei</name>
    <dbReference type="NCBI Taxonomy" id="1344414"/>
    <lineage>
        <taxon>Eukaryota</taxon>
        <taxon>Fungi</taxon>
        <taxon>Dikarya</taxon>
        <taxon>Ascomycota</taxon>
        <taxon>Pezizomycotina</taxon>
        <taxon>Sordariomycetes</taxon>
        <taxon>Hypocreomycetidae</taxon>
        <taxon>Hypocreales</taxon>
        <taxon>Hypocreaceae</taxon>
        <taxon>Trichoderma</taxon>
    </lineage>
</organism>
<feature type="compositionally biased region" description="Pro residues" evidence="3">
    <location>
        <begin position="128"/>
        <end position="145"/>
    </location>
</feature>
<dbReference type="Proteomes" id="UP000024376">
    <property type="component" value="Unassembled WGS sequence"/>
</dbReference>
<evidence type="ECO:0000313" key="6">
    <source>
        <dbReference type="Proteomes" id="UP000024376"/>
    </source>
</evidence>
<feature type="compositionally biased region" description="Low complexity" evidence="3">
    <location>
        <begin position="369"/>
        <end position="378"/>
    </location>
</feature>
<feature type="compositionally biased region" description="Pro residues" evidence="3">
    <location>
        <begin position="585"/>
        <end position="600"/>
    </location>
</feature>
<reference evidence="6" key="1">
    <citation type="journal article" date="2013" name="Ind. Biotechnol.">
        <title>Comparative genomics analysis of Trichoderma reesei strains.</title>
        <authorList>
            <person name="Koike H."/>
            <person name="Aerts A."/>
            <person name="LaButti K."/>
            <person name="Grigoriev I.V."/>
            <person name="Baker S.E."/>
        </authorList>
    </citation>
    <scope>NUCLEOTIDE SEQUENCE [LARGE SCALE GENOMIC DNA]</scope>
    <source>
        <strain evidence="6">ATCC 56765 / BCRC 32924 / NRRL 11460 / Rut C-30</strain>
    </source>
</reference>
<dbReference type="InterPro" id="IPR057402">
    <property type="entry name" value="AIM3_BBC1_C"/>
</dbReference>
<feature type="compositionally biased region" description="Basic residues" evidence="3">
    <location>
        <begin position="327"/>
        <end position="336"/>
    </location>
</feature>
<sequence length="1161" mass="123414">MAALFRVKALYEYSSPHEDDLNFPAGQVIAVTDEDDADWYGGEYVDDAGVKREGIFPRNFVEKFEPVAPPRPVRKQKQETDAAAAPAAPPPEAPAEDAAARSTPPPVDVASELSPKRGAEPVKHTQPAEPPAPAPVPAPPVPVPAPAAASAAAPPPAAAPAPAPVNLPTSPKPADAAPAAGASKPKVAPPPVSEKPSSFKDRIAAFNKSAAPPIAPFKPSGLSGAGSSGFIKKPFVAPPPSRNAFVPPPREAPAARVYRREEDPEIKEQVAETQGQAEKAGLIAPEAQKEDEEDQPKPTSLKERIALLQKQQMEQAQRHADALSKKEKPKKPPPPKKRVDSQASAAPEAAEGPEAPERKDTDEAAPRVSLEAAPSEAAPLPPRAQPESGATESTAEEAANGAAAEADADDNVPRRLSSAAPAAPAADPEQPATEETVEEEQEEEEEEEEEEIDPEVRRREELRARMAKMSGGMGFHGMFGAPAPPMGGGLPKKKAPKPPTKSAVTREEDVTPPPRAPPVPTMMALPGMGLPVKPAEETVKPEEPEAEQAQKSEEGDATPVAAASSHPEEEHRAPPPVPQEDYSAPPVPSATRSPPPPPPAAAAISTATEGSESDDELSNGAREGDESVASVLRSPIQPPAQSFEASLPPQSPPRPGAFSPTSPNSKRASRPPPPVPGAASTLAAVMSRPPPPPPPSAPSRRSTAEFGVASPTRPPQAGEQIGEATEYEGDYDTDIASSVPYKDALAANDQESSLEESSLQSPFTDVPPDAPPPVPAASTPRAPPPPVPQSPPLPRRSNDLSRSVPILPPPAPPPKLASPTSEESHDALFISNATAPKPQDAAESPIVDEPTALSFEESRAVSPPDRRVPPPVGARPRTSADMPRPSLSAPRRSIDHHRPSMDSGFIAGDIDLAVQSGWWKQSNQVPPVLQGRKDIYFECDESTTTNQGEKTIISRETFILFQDYSQTIITARYDPYDPSNVELEQRHEGPPKAMRQDQMEEAYDTFGRRIIAAASAKKDQVVGDGTAASFVLEMIRPLEDALLPISTRSYGALVYANMANASTQQHDVIRPGDIITIRNAKFQGKHGPMHAKYTSEVGKPDHVGIVAEWDGTKKKVRAWEQGRDGKKVKQESYKLDDLRSGEVKIWRVVSRSWVGWQKKLS</sequence>
<evidence type="ECO:0000259" key="4">
    <source>
        <dbReference type="PROSITE" id="PS50002"/>
    </source>
</evidence>
<proteinExistence type="predicted"/>
<feature type="compositionally biased region" description="Basic and acidic residues" evidence="3">
    <location>
        <begin position="355"/>
        <end position="365"/>
    </location>
</feature>
<dbReference type="AlphaFoldDB" id="A0A024S583"/>
<dbReference type="OrthoDB" id="207120at2759"/>
<feature type="compositionally biased region" description="Low complexity" evidence="3">
    <location>
        <begin position="387"/>
        <end position="405"/>
    </location>
</feature>
<dbReference type="PROSITE" id="PS50002">
    <property type="entry name" value="SH3"/>
    <property type="match status" value="1"/>
</dbReference>
<feature type="compositionally biased region" description="Basic and acidic residues" evidence="3">
    <location>
        <begin position="454"/>
        <end position="464"/>
    </location>
</feature>